<dbReference type="RefSeq" id="WP_254297412.1">
    <property type="nucleotide sequence ID" value="NZ_JAMLDX010000037.1"/>
</dbReference>
<accession>A0A9X2HPT2</accession>
<reference evidence="1" key="1">
    <citation type="submission" date="2022-05" db="EMBL/GenBank/DDBJ databases">
        <title>Sphingomonas sp. strain MG17 Genome sequencing and assembly.</title>
        <authorList>
            <person name="Kim I."/>
        </authorList>
    </citation>
    <scope>NUCLEOTIDE SEQUENCE</scope>
    <source>
        <strain evidence="1">MG17</strain>
    </source>
</reference>
<keyword evidence="2" id="KW-1185">Reference proteome</keyword>
<protein>
    <submittedName>
        <fullName evidence="1">Uncharacterized protein</fullName>
    </submittedName>
</protein>
<sequence>MIEVGFGVLALLAAQAATASRLDLVCLGAGSANQPDVRNGSAVDSNGNMAWGQSVGQRAVPFDDQVNLWVVQSEGEIMLPRVMLPIIRGGKNGWFKLKDLVITDREITGSAAVNPFNNPKVRVDRITGTISIAGKAGNYSGRCQRYDPATEKRAF</sequence>
<comment type="caution">
    <text evidence="1">The sequence shown here is derived from an EMBL/GenBank/DDBJ whole genome shotgun (WGS) entry which is preliminary data.</text>
</comment>
<evidence type="ECO:0000313" key="1">
    <source>
        <dbReference type="EMBL" id="MCP3733214.1"/>
    </source>
</evidence>
<dbReference type="Proteomes" id="UP001139451">
    <property type="component" value="Unassembled WGS sequence"/>
</dbReference>
<gene>
    <name evidence="1" type="ORF">M9978_22680</name>
</gene>
<dbReference type="EMBL" id="JAMLDX010000037">
    <property type="protein sequence ID" value="MCP3733214.1"/>
    <property type="molecule type" value="Genomic_DNA"/>
</dbReference>
<organism evidence="1 2">
    <name type="scientific">Sphingomonas tagetis</name>
    <dbReference type="NCBI Taxonomy" id="2949092"/>
    <lineage>
        <taxon>Bacteria</taxon>
        <taxon>Pseudomonadati</taxon>
        <taxon>Pseudomonadota</taxon>
        <taxon>Alphaproteobacteria</taxon>
        <taxon>Sphingomonadales</taxon>
        <taxon>Sphingomonadaceae</taxon>
        <taxon>Sphingomonas</taxon>
    </lineage>
</organism>
<name>A0A9X2HPT2_9SPHN</name>
<proteinExistence type="predicted"/>
<evidence type="ECO:0000313" key="2">
    <source>
        <dbReference type="Proteomes" id="UP001139451"/>
    </source>
</evidence>
<dbReference type="AlphaFoldDB" id="A0A9X2HPT2"/>